<keyword evidence="2" id="KW-1185">Reference proteome</keyword>
<protein>
    <submittedName>
        <fullName evidence="1">RNA polymerase sigma factor</fullName>
    </submittedName>
</protein>
<name>A0AC61NM51_9BACT</name>
<dbReference type="Proteomes" id="UP000826212">
    <property type="component" value="Chromosome"/>
</dbReference>
<evidence type="ECO:0000313" key="2">
    <source>
        <dbReference type="Proteomes" id="UP000826212"/>
    </source>
</evidence>
<gene>
    <name evidence="1" type="ORF">K4L44_10535</name>
</gene>
<accession>A0AC61NM51</accession>
<organism evidence="1 2">
    <name type="scientific">Halosquirtibacter laminarini</name>
    <dbReference type="NCBI Taxonomy" id="3374600"/>
    <lineage>
        <taxon>Bacteria</taxon>
        <taxon>Pseudomonadati</taxon>
        <taxon>Bacteroidota</taxon>
        <taxon>Bacteroidia</taxon>
        <taxon>Marinilabiliales</taxon>
        <taxon>Prolixibacteraceae</taxon>
        <taxon>Halosquirtibacter</taxon>
    </lineage>
</organism>
<evidence type="ECO:0000313" key="1">
    <source>
        <dbReference type="EMBL" id="QZE13025.1"/>
    </source>
</evidence>
<sequence length="167" mass="19672">MRSNKFIISTDRWTRLVRFSTTLVQDYSLAEDIVQDVQLKLLAHPELLKSVKNIEGFVYRMVKNRSLDVIRSNRYRSVELDASLNIHTEDLIRCLERNEMSEVAKLLIDKLPEKYRMVIYLKDVEQMSMEQVGVVLKMNTASVRVSLSRARKKIREQITNIYAYETK</sequence>
<dbReference type="EMBL" id="CP081303">
    <property type="protein sequence ID" value="QZE13025.1"/>
    <property type="molecule type" value="Genomic_DNA"/>
</dbReference>
<proteinExistence type="predicted"/>
<reference evidence="1" key="1">
    <citation type="submission" date="2021-08" db="EMBL/GenBank/DDBJ databases">
        <title>Novel anaerobic bacterium isolated from sea squirt in East Sea, Republic of Korea.</title>
        <authorList>
            <person name="Nguyen T.H."/>
            <person name="Li Z."/>
            <person name="Lee Y.-J."/>
            <person name="Ko J."/>
            <person name="Kim S.-G."/>
        </authorList>
    </citation>
    <scope>NUCLEOTIDE SEQUENCE</scope>
    <source>
        <strain evidence="1">KCTC 25031</strain>
    </source>
</reference>